<protein>
    <recommendedName>
        <fullName evidence="8">Ammonium transporter</fullName>
    </recommendedName>
</protein>
<evidence type="ECO:0000256" key="6">
    <source>
        <dbReference type="ARBA" id="ARBA00023136"/>
    </source>
</evidence>
<keyword evidence="4 8" id="KW-0812">Transmembrane</keyword>
<comment type="subcellular location">
    <subcellularLocation>
        <location evidence="8">Cell membrane</location>
        <topology evidence="8">Multi-pass membrane protein</topology>
    </subcellularLocation>
    <subcellularLocation>
        <location evidence="1">Membrane</location>
        <topology evidence="1">Multi-pass membrane protein</topology>
    </subcellularLocation>
</comment>
<feature type="transmembrane region" description="Helical" evidence="8">
    <location>
        <begin position="252"/>
        <end position="271"/>
    </location>
</feature>
<dbReference type="InterPro" id="IPR001905">
    <property type="entry name" value="Ammonium_transpt"/>
</dbReference>
<accession>A0A511MZ39</accession>
<dbReference type="EMBL" id="BJXB01000005">
    <property type="protein sequence ID" value="GEM45799.1"/>
    <property type="molecule type" value="Genomic_DNA"/>
</dbReference>
<keyword evidence="13" id="KW-1185">Reference proteome</keyword>
<feature type="transmembrane region" description="Helical" evidence="8">
    <location>
        <begin position="122"/>
        <end position="144"/>
    </location>
</feature>
<feature type="transmembrane region" description="Helical" evidence="8">
    <location>
        <begin position="63"/>
        <end position="83"/>
    </location>
</feature>
<feature type="signal peptide" evidence="10">
    <location>
        <begin position="1"/>
        <end position="17"/>
    </location>
</feature>
<name>A0A511MZ39_DEIC1</name>
<dbReference type="SUPFAM" id="SSF111352">
    <property type="entry name" value="Ammonium transporter"/>
    <property type="match status" value="1"/>
</dbReference>
<sequence>MKKYLATALALAGAAFAADPAIDRGDTAWLLASSALVLLMTPGLAFFYGGLTRSKSVLNTMMMSFIAMGVIGVLWVLFGYTLAFGDNATSPWIGTLANIGMNGIGQNSLAATFEEGHYIPKYVFVMFQGMFAIITAALISGAVVDRMKFGAFALFIAIWSLVVYSPLAHIVWDAKGYLFNLGALDFAGGTVVHISSGVSALVAALVLGPRLKSTKRAGVPHNIPFVMLGAGLLWFGWFGFNAGSALGANGSASLAFITTSTATSAAMLGWLLWEVIRGQKPSAVGAATGSVVGLVAITPAAGFVSPVYAIVIGLVAASISFWVVQLKNRMQADDALDVFACHGVGGMVGAILTGAFAFSTGAGKGTIEQVGIQLISVLIAIAMAGIGTFVILKVIDAIMGLRVAPNKETAGMDISEHAEEGYSGSDLSYADDDKNPLGAPVILSTSATD</sequence>
<keyword evidence="3 8" id="KW-0813">Transport</keyword>
<dbReference type="Gene3D" id="1.10.3430.10">
    <property type="entry name" value="Ammonium transporter AmtB like domains"/>
    <property type="match status" value="1"/>
</dbReference>
<dbReference type="GO" id="GO:0008519">
    <property type="term" value="F:ammonium channel activity"/>
    <property type="evidence" value="ECO:0007669"/>
    <property type="project" value="InterPro"/>
</dbReference>
<keyword evidence="6 8" id="KW-0472">Membrane</keyword>
<dbReference type="OrthoDB" id="9814202at2"/>
<dbReference type="InterPro" id="IPR024041">
    <property type="entry name" value="NH4_transpt_AmtB-like_dom"/>
</dbReference>
<feature type="transmembrane region" description="Helical" evidence="8">
    <location>
        <begin position="223"/>
        <end position="240"/>
    </location>
</feature>
<feature type="transmembrane region" description="Helical" evidence="8">
    <location>
        <begin position="336"/>
        <end position="358"/>
    </location>
</feature>
<evidence type="ECO:0000256" key="7">
    <source>
        <dbReference type="ARBA" id="ARBA00023177"/>
    </source>
</evidence>
<dbReference type="InterPro" id="IPR018047">
    <property type="entry name" value="Ammonium_transpt_CS"/>
</dbReference>
<keyword evidence="5 8" id="KW-1133">Transmembrane helix</keyword>
<comment type="similarity">
    <text evidence="2 8">Belongs to the ammonia transporter channel (TC 1.A.11.2) family.</text>
</comment>
<feature type="transmembrane region" description="Helical" evidence="8">
    <location>
        <begin position="307"/>
        <end position="324"/>
    </location>
</feature>
<evidence type="ECO:0000256" key="4">
    <source>
        <dbReference type="ARBA" id="ARBA00022692"/>
    </source>
</evidence>
<dbReference type="NCBIfam" id="TIGR00836">
    <property type="entry name" value="amt"/>
    <property type="match status" value="1"/>
</dbReference>
<feature type="chain" id="PRO_5022003786" description="Ammonium transporter" evidence="10">
    <location>
        <begin position="18"/>
        <end position="449"/>
    </location>
</feature>
<dbReference type="PROSITE" id="PS01219">
    <property type="entry name" value="AMMONIUM_TRANSP"/>
    <property type="match status" value="1"/>
</dbReference>
<evidence type="ECO:0000313" key="13">
    <source>
        <dbReference type="Proteomes" id="UP000321306"/>
    </source>
</evidence>
<evidence type="ECO:0000256" key="9">
    <source>
        <dbReference type="SAM" id="MobiDB-lite"/>
    </source>
</evidence>
<dbReference type="PANTHER" id="PTHR43029:SF10">
    <property type="entry name" value="AMMONIUM TRANSPORTER MEP2"/>
    <property type="match status" value="1"/>
</dbReference>
<keyword evidence="7 8" id="KW-0924">Ammonia transport</keyword>
<dbReference type="Pfam" id="PF00909">
    <property type="entry name" value="Ammonium_transp"/>
    <property type="match status" value="1"/>
</dbReference>
<feature type="transmembrane region" description="Helical" evidence="8">
    <location>
        <begin position="27"/>
        <end position="51"/>
    </location>
</feature>
<evidence type="ECO:0000259" key="11">
    <source>
        <dbReference type="Pfam" id="PF00909"/>
    </source>
</evidence>
<feature type="transmembrane region" description="Helical" evidence="8">
    <location>
        <begin position="283"/>
        <end position="301"/>
    </location>
</feature>
<feature type="domain" description="Ammonium transporter AmtB-like" evidence="11">
    <location>
        <begin position="28"/>
        <end position="422"/>
    </location>
</feature>
<dbReference type="PANTHER" id="PTHR43029">
    <property type="entry name" value="AMMONIUM TRANSPORTER MEP2"/>
    <property type="match status" value="1"/>
</dbReference>
<comment type="caution">
    <text evidence="12">The sequence shown here is derived from an EMBL/GenBank/DDBJ whole genome shotgun (WGS) entry which is preliminary data.</text>
</comment>
<feature type="region of interest" description="Disordered" evidence="9">
    <location>
        <begin position="422"/>
        <end position="449"/>
    </location>
</feature>
<organism evidence="12 13">
    <name type="scientific">Deinococcus cellulosilyticus (strain DSM 18568 / NBRC 106333 / KACC 11606 / 5516J-15)</name>
    <dbReference type="NCBI Taxonomy" id="1223518"/>
    <lineage>
        <taxon>Bacteria</taxon>
        <taxon>Thermotogati</taxon>
        <taxon>Deinococcota</taxon>
        <taxon>Deinococci</taxon>
        <taxon>Deinococcales</taxon>
        <taxon>Deinococcaceae</taxon>
        <taxon>Deinococcus</taxon>
    </lineage>
</organism>
<gene>
    <name evidence="12" type="ORF">DC3_14340</name>
</gene>
<evidence type="ECO:0000256" key="1">
    <source>
        <dbReference type="ARBA" id="ARBA00004141"/>
    </source>
</evidence>
<keyword evidence="10" id="KW-0732">Signal</keyword>
<evidence type="ECO:0000256" key="5">
    <source>
        <dbReference type="ARBA" id="ARBA00022989"/>
    </source>
</evidence>
<feature type="transmembrane region" description="Helical" evidence="8">
    <location>
        <begin position="192"/>
        <end position="211"/>
    </location>
</feature>
<dbReference type="InterPro" id="IPR029020">
    <property type="entry name" value="Ammonium/urea_transptr"/>
</dbReference>
<dbReference type="AlphaFoldDB" id="A0A511MZ39"/>
<proteinExistence type="inferred from homology"/>
<dbReference type="Proteomes" id="UP000321306">
    <property type="component" value="Unassembled WGS sequence"/>
</dbReference>
<evidence type="ECO:0000256" key="8">
    <source>
        <dbReference type="RuleBase" id="RU362002"/>
    </source>
</evidence>
<evidence type="ECO:0000256" key="10">
    <source>
        <dbReference type="SAM" id="SignalP"/>
    </source>
</evidence>
<dbReference type="RefSeq" id="WP_146883415.1">
    <property type="nucleotide sequence ID" value="NZ_BJXB01000005.1"/>
</dbReference>
<evidence type="ECO:0000256" key="2">
    <source>
        <dbReference type="ARBA" id="ARBA00005887"/>
    </source>
</evidence>
<reference evidence="12 13" key="1">
    <citation type="submission" date="2019-07" db="EMBL/GenBank/DDBJ databases">
        <title>Whole genome shotgun sequence of Deinococcus cellulosilyticus NBRC 106333.</title>
        <authorList>
            <person name="Hosoyama A."/>
            <person name="Uohara A."/>
            <person name="Ohji S."/>
            <person name="Ichikawa N."/>
        </authorList>
    </citation>
    <scope>NUCLEOTIDE SEQUENCE [LARGE SCALE GENOMIC DNA]</scope>
    <source>
        <strain evidence="12 13">NBRC 106333</strain>
    </source>
</reference>
<feature type="transmembrane region" description="Helical" evidence="8">
    <location>
        <begin position="370"/>
        <end position="392"/>
    </location>
</feature>
<evidence type="ECO:0000256" key="3">
    <source>
        <dbReference type="ARBA" id="ARBA00022448"/>
    </source>
</evidence>
<evidence type="ECO:0000313" key="12">
    <source>
        <dbReference type="EMBL" id="GEM45799.1"/>
    </source>
</evidence>
<dbReference type="GO" id="GO:0005886">
    <property type="term" value="C:plasma membrane"/>
    <property type="evidence" value="ECO:0007669"/>
    <property type="project" value="UniProtKB-SubCell"/>
</dbReference>
<feature type="transmembrane region" description="Helical" evidence="8">
    <location>
        <begin position="151"/>
        <end position="172"/>
    </location>
</feature>